<evidence type="ECO:0000259" key="9">
    <source>
        <dbReference type="Pfam" id="PF25975"/>
    </source>
</evidence>
<dbReference type="AlphaFoldDB" id="A0A7K3WRY5"/>
<comment type="similarity">
    <text evidence="1">Belongs to the membrane fusion protein (MFP) (TC 8.A.1) family.</text>
</comment>
<evidence type="ECO:0000259" key="7">
    <source>
        <dbReference type="Pfam" id="PF25869"/>
    </source>
</evidence>
<evidence type="ECO:0000256" key="1">
    <source>
        <dbReference type="ARBA" id="ARBA00009477"/>
    </source>
</evidence>
<evidence type="ECO:0000256" key="3">
    <source>
        <dbReference type="SAM" id="MobiDB-lite"/>
    </source>
</evidence>
<dbReference type="PANTHER" id="PTHR30097">
    <property type="entry name" value="CATION EFFLUX SYSTEM PROTEIN CUSB"/>
    <property type="match status" value="1"/>
</dbReference>
<feature type="domain" description="Heavy metal binding" evidence="6">
    <location>
        <begin position="52"/>
        <end position="77"/>
    </location>
</feature>
<feature type="domain" description="DUF3347" evidence="5">
    <location>
        <begin position="456"/>
        <end position="541"/>
    </location>
</feature>
<dbReference type="EMBL" id="JAAGVY010000016">
    <property type="protein sequence ID" value="NEN23821.1"/>
    <property type="molecule type" value="Genomic_DNA"/>
</dbReference>
<dbReference type="InterPro" id="IPR058791">
    <property type="entry name" value="3HB_CusB"/>
</dbReference>
<dbReference type="InterPro" id="IPR021782">
    <property type="entry name" value="DUF3347"/>
</dbReference>
<dbReference type="GO" id="GO:0016020">
    <property type="term" value="C:membrane"/>
    <property type="evidence" value="ECO:0007669"/>
    <property type="project" value="InterPro"/>
</dbReference>
<proteinExistence type="inferred from homology"/>
<dbReference type="GO" id="GO:0030288">
    <property type="term" value="C:outer membrane-bounded periplasmic space"/>
    <property type="evidence" value="ECO:0007669"/>
    <property type="project" value="TreeGrafter"/>
</dbReference>
<dbReference type="GO" id="GO:0022857">
    <property type="term" value="F:transmembrane transporter activity"/>
    <property type="evidence" value="ECO:0007669"/>
    <property type="project" value="InterPro"/>
</dbReference>
<dbReference type="Gene3D" id="2.40.30.170">
    <property type="match status" value="1"/>
</dbReference>
<keyword evidence="11" id="KW-1185">Reference proteome</keyword>
<feature type="domain" description="CusB-like three alpha-helical bundle" evidence="7">
    <location>
        <begin position="168"/>
        <end position="216"/>
    </location>
</feature>
<evidence type="ECO:0000313" key="10">
    <source>
        <dbReference type="EMBL" id="NEN23821.1"/>
    </source>
</evidence>
<name>A0A7K3WRY5_9FLAO</name>
<sequence>MKKTQNIKVAIAISIALIVGIGIGSFFSSSGNTETVADSDGVNATVEVQDEVWTCSMHPQIRQPEPGDCPICGMDLILLESDGNSGMDPDAIAMTPAAMKLARVETQIVGGGSANEKTLKLNGKITEDERLVYVQSSHIPGRIEDLKINFTGEYVSKGEVIGRIYSPDLVTAQQELFEARKIKDTQPALYNAAMQKLKNWKIGESTIQNIMSAENIQENLPITAGISGYVTEKLVNLGDYIGQGQPLYKIANLSEVWVMFDVYESEMQWVKKGDKVDFTVASLPGKTFSGTIDFIDPIINSETRVAKARVSIKNPDNQLNPEMFVSGEIKSQLSGNTEIAVPKTAVMWTGKRSVVYVMQQTETSTTFQMREVTLGAALGDSYLITDGLKAGEEIAVNGTFSIDAAAQLAGKPSMMSPDGGAATTGHNHGSTTTANESDKTVKEKADPETVAALDKIVDGYLQLKTALVNDDFAKAKTAVEKLDKQMTNTSMKSFKGKSHDVWMQEQVEIQGALKKMTDIDSARGQLETVSEGILKLLKATNYSGRTIYVDFCPMANDNQGAIWLSTEEEIENPYFGSAMLGCGEIHETIEK</sequence>
<gene>
    <name evidence="10" type="ORF">G3O08_09940</name>
</gene>
<keyword evidence="4" id="KW-0472">Membrane</keyword>
<evidence type="ECO:0000259" key="6">
    <source>
        <dbReference type="Pfam" id="PF19335"/>
    </source>
</evidence>
<evidence type="ECO:0000259" key="8">
    <source>
        <dbReference type="Pfam" id="PF25954"/>
    </source>
</evidence>
<accession>A0A7K3WRY5</accession>
<dbReference type="Pfam" id="PF25869">
    <property type="entry name" value="3HB_CusB"/>
    <property type="match status" value="1"/>
</dbReference>
<evidence type="ECO:0000313" key="11">
    <source>
        <dbReference type="Proteomes" id="UP000486602"/>
    </source>
</evidence>
<dbReference type="NCBIfam" id="TIGR01730">
    <property type="entry name" value="RND_mfp"/>
    <property type="match status" value="1"/>
</dbReference>
<keyword evidence="4" id="KW-0812">Transmembrane</keyword>
<dbReference type="Pfam" id="PF25975">
    <property type="entry name" value="CzcB_C"/>
    <property type="match status" value="1"/>
</dbReference>
<dbReference type="Gene3D" id="2.40.420.20">
    <property type="match status" value="1"/>
</dbReference>
<dbReference type="InterPro" id="IPR058792">
    <property type="entry name" value="Beta-barrel_RND_2"/>
</dbReference>
<dbReference type="SUPFAM" id="SSF111369">
    <property type="entry name" value="HlyD-like secretion proteins"/>
    <property type="match status" value="1"/>
</dbReference>
<dbReference type="Proteomes" id="UP000486602">
    <property type="component" value="Unassembled WGS sequence"/>
</dbReference>
<dbReference type="GO" id="GO:0015679">
    <property type="term" value="P:plasma membrane copper ion transport"/>
    <property type="evidence" value="ECO:0007669"/>
    <property type="project" value="TreeGrafter"/>
</dbReference>
<dbReference type="RefSeq" id="WP_163285216.1">
    <property type="nucleotide sequence ID" value="NZ_JAAGVY010000016.1"/>
</dbReference>
<dbReference type="InterPro" id="IPR006143">
    <property type="entry name" value="RND_pump_MFP"/>
</dbReference>
<dbReference type="InterPro" id="IPR058649">
    <property type="entry name" value="CzcB_C"/>
</dbReference>
<dbReference type="Pfam" id="PF19335">
    <property type="entry name" value="HMBD"/>
    <property type="match status" value="1"/>
</dbReference>
<comment type="caution">
    <text evidence="10">The sequence shown here is derived from an EMBL/GenBank/DDBJ whole genome shotgun (WGS) entry which is preliminary data.</text>
</comment>
<evidence type="ECO:0000259" key="5">
    <source>
        <dbReference type="Pfam" id="PF11827"/>
    </source>
</evidence>
<dbReference type="GO" id="GO:0046914">
    <property type="term" value="F:transition metal ion binding"/>
    <property type="evidence" value="ECO:0007669"/>
    <property type="project" value="TreeGrafter"/>
</dbReference>
<feature type="domain" description="CusB-like beta-barrel" evidence="8">
    <location>
        <begin position="255"/>
        <end position="331"/>
    </location>
</feature>
<dbReference type="InterPro" id="IPR051909">
    <property type="entry name" value="MFP_Cation_Efflux"/>
</dbReference>
<dbReference type="GO" id="GO:0060003">
    <property type="term" value="P:copper ion export"/>
    <property type="evidence" value="ECO:0007669"/>
    <property type="project" value="TreeGrafter"/>
</dbReference>
<dbReference type="PANTHER" id="PTHR30097:SF15">
    <property type="entry name" value="CATION EFFLUX SYSTEM PROTEIN CUSB"/>
    <property type="match status" value="1"/>
</dbReference>
<keyword evidence="2" id="KW-0813">Transport</keyword>
<dbReference type="InterPro" id="IPR045800">
    <property type="entry name" value="HMBD"/>
</dbReference>
<reference evidence="10 11" key="1">
    <citation type="submission" date="2020-02" db="EMBL/GenBank/DDBJ databases">
        <title>Out from the shadows clarifying the taxonomy of the family Cryomorphaceae and related taxa by utilizing the GTDB taxonomic framework.</title>
        <authorList>
            <person name="Bowman J.P."/>
        </authorList>
    </citation>
    <scope>NUCLEOTIDE SEQUENCE [LARGE SCALE GENOMIC DNA]</scope>
    <source>
        <strain evidence="10 11">QSSC 1-22</strain>
    </source>
</reference>
<evidence type="ECO:0000256" key="4">
    <source>
        <dbReference type="SAM" id="Phobius"/>
    </source>
</evidence>
<dbReference type="Pfam" id="PF11827">
    <property type="entry name" value="DUF3347"/>
    <property type="match status" value="1"/>
</dbReference>
<protein>
    <submittedName>
        <fullName evidence="10">Efflux RND transporter periplasmic adaptor subunit</fullName>
    </submittedName>
</protein>
<feature type="transmembrane region" description="Helical" evidence="4">
    <location>
        <begin position="7"/>
        <end position="27"/>
    </location>
</feature>
<dbReference type="FunFam" id="2.40.30.170:FF:000010">
    <property type="entry name" value="Efflux RND transporter periplasmic adaptor subunit"/>
    <property type="match status" value="1"/>
</dbReference>
<feature type="region of interest" description="Disordered" evidence="3">
    <location>
        <begin position="411"/>
        <end position="446"/>
    </location>
</feature>
<organism evidence="10 11">
    <name type="scientific">Cryomorpha ignava</name>
    <dbReference type="NCBI Taxonomy" id="101383"/>
    <lineage>
        <taxon>Bacteria</taxon>
        <taxon>Pseudomonadati</taxon>
        <taxon>Bacteroidota</taxon>
        <taxon>Flavobacteriia</taxon>
        <taxon>Flavobacteriales</taxon>
        <taxon>Cryomorphaceae</taxon>
        <taxon>Cryomorpha</taxon>
    </lineage>
</organism>
<feature type="compositionally biased region" description="Polar residues" evidence="3">
    <location>
        <begin position="424"/>
        <end position="435"/>
    </location>
</feature>
<feature type="domain" description="CzcB-like C-terminal circularly permuted SH3-like" evidence="9">
    <location>
        <begin position="339"/>
        <end position="402"/>
    </location>
</feature>
<dbReference type="Pfam" id="PF25954">
    <property type="entry name" value="Beta-barrel_RND_2"/>
    <property type="match status" value="1"/>
</dbReference>
<keyword evidence="4" id="KW-1133">Transmembrane helix</keyword>
<feature type="compositionally biased region" description="Basic and acidic residues" evidence="3">
    <location>
        <begin position="436"/>
        <end position="446"/>
    </location>
</feature>
<evidence type="ECO:0000256" key="2">
    <source>
        <dbReference type="ARBA" id="ARBA00022448"/>
    </source>
</evidence>